<evidence type="ECO:0000313" key="1">
    <source>
        <dbReference type="EMBL" id="GFN85074.1"/>
    </source>
</evidence>
<accession>A0AAV3YRK6</accession>
<evidence type="ECO:0000313" key="2">
    <source>
        <dbReference type="Proteomes" id="UP000735302"/>
    </source>
</evidence>
<dbReference type="EMBL" id="BLXT01001362">
    <property type="protein sequence ID" value="GFN85074.1"/>
    <property type="molecule type" value="Genomic_DNA"/>
</dbReference>
<name>A0AAV3YRK6_9GAST</name>
<sequence length="152" mass="17534">MSLNDCLEIGPKLIPDLVQILLRLRRWKYGLSAGIQKSFLQIELESADRDVHRFLLMGTNKQPQNMGNIARSFADHGETLQKILGLTWCTGEDCFKFETAPQVSEMYTKRSLLRLIARQFDPLGLLTRFTVSLKILFQNVSRMGYEWDEVLP</sequence>
<proteinExistence type="predicted"/>
<dbReference type="Proteomes" id="UP000735302">
    <property type="component" value="Unassembled WGS sequence"/>
</dbReference>
<dbReference type="Pfam" id="PF05380">
    <property type="entry name" value="Peptidase_A17"/>
    <property type="match status" value="1"/>
</dbReference>
<gene>
    <name evidence="1" type="ORF">PoB_001158000</name>
</gene>
<keyword evidence="2" id="KW-1185">Reference proteome</keyword>
<reference evidence="1 2" key="1">
    <citation type="journal article" date="2021" name="Elife">
        <title>Chloroplast acquisition without the gene transfer in kleptoplastic sea slugs, Plakobranchus ocellatus.</title>
        <authorList>
            <person name="Maeda T."/>
            <person name="Takahashi S."/>
            <person name="Yoshida T."/>
            <person name="Shimamura S."/>
            <person name="Takaki Y."/>
            <person name="Nagai Y."/>
            <person name="Toyoda A."/>
            <person name="Suzuki Y."/>
            <person name="Arimoto A."/>
            <person name="Ishii H."/>
            <person name="Satoh N."/>
            <person name="Nishiyama T."/>
            <person name="Hasebe M."/>
            <person name="Maruyama T."/>
            <person name="Minagawa J."/>
            <person name="Obokata J."/>
            <person name="Shigenobu S."/>
        </authorList>
    </citation>
    <scope>NUCLEOTIDE SEQUENCE [LARGE SCALE GENOMIC DNA]</scope>
</reference>
<organism evidence="1 2">
    <name type="scientific">Plakobranchus ocellatus</name>
    <dbReference type="NCBI Taxonomy" id="259542"/>
    <lineage>
        <taxon>Eukaryota</taxon>
        <taxon>Metazoa</taxon>
        <taxon>Spiralia</taxon>
        <taxon>Lophotrochozoa</taxon>
        <taxon>Mollusca</taxon>
        <taxon>Gastropoda</taxon>
        <taxon>Heterobranchia</taxon>
        <taxon>Euthyneura</taxon>
        <taxon>Panpulmonata</taxon>
        <taxon>Sacoglossa</taxon>
        <taxon>Placobranchoidea</taxon>
        <taxon>Plakobranchidae</taxon>
        <taxon>Plakobranchus</taxon>
    </lineage>
</organism>
<dbReference type="InterPro" id="IPR008042">
    <property type="entry name" value="Retrotrans_Pao"/>
</dbReference>
<dbReference type="PANTHER" id="PTHR47331:SF1">
    <property type="entry name" value="GAG-LIKE PROTEIN"/>
    <property type="match status" value="1"/>
</dbReference>
<dbReference type="PANTHER" id="PTHR47331">
    <property type="entry name" value="PHD-TYPE DOMAIN-CONTAINING PROTEIN"/>
    <property type="match status" value="1"/>
</dbReference>
<comment type="caution">
    <text evidence="1">The sequence shown here is derived from an EMBL/GenBank/DDBJ whole genome shotgun (WGS) entry which is preliminary data.</text>
</comment>
<protein>
    <submittedName>
        <fullName evidence="1">Gamma-tubulin complex component 4</fullName>
    </submittedName>
</protein>
<dbReference type="AlphaFoldDB" id="A0AAV3YRK6"/>